<dbReference type="AlphaFoldDB" id="A0A235CNF8"/>
<reference evidence="2 3" key="1">
    <citation type="submission" date="2017-08" db="EMBL/GenBank/DDBJ databases">
        <title>Draft Genome Sequence of the Marine Bacterium Oceanimonas baumannii ATCC 700832.</title>
        <authorList>
            <person name="Mcclelland W.D."/>
            <person name="Brennan M.A."/>
            <person name="Trachtenberg A.M."/>
            <person name="Maclea K.S."/>
        </authorList>
    </citation>
    <scope>NUCLEOTIDE SEQUENCE [LARGE SCALE GENOMIC DNA]</scope>
    <source>
        <strain evidence="2 3">ATCC 700832</strain>
    </source>
</reference>
<accession>A0A235CNF8</accession>
<protein>
    <recommendedName>
        <fullName evidence="4">TadE family protein</fullName>
    </recommendedName>
</protein>
<feature type="transmembrane region" description="Helical" evidence="1">
    <location>
        <begin position="6"/>
        <end position="28"/>
    </location>
</feature>
<organism evidence="2 3">
    <name type="scientific">Oceanimonas baumannii</name>
    <dbReference type="NCBI Taxonomy" id="129578"/>
    <lineage>
        <taxon>Bacteria</taxon>
        <taxon>Pseudomonadati</taxon>
        <taxon>Pseudomonadota</taxon>
        <taxon>Gammaproteobacteria</taxon>
        <taxon>Aeromonadales</taxon>
        <taxon>Aeromonadaceae</taxon>
        <taxon>Oceanimonas</taxon>
    </lineage>
</organism>
<evidence type="ECO:0008006" key="4">
    <source>
        <dbReference type="Google" id="ProtNLM"/>
    </source>
</evidence>
<evidence type="ECO:0000256" key="1">
    <source>
        <dbReference type="SAM" id="Phobius"/>
    </source>
</evidence>
<dbReference type="EMBL" id="NQJF01000003">
    <property type="protein sequence ID" value="OYD25395.1"/>
    <property type="molecule type" value="Genomic_DNA"/>
</dbReference>
<keyword evidence="1" id="KW-1133">Transmembrane helix</keyword>
<name>A0A235CNF8_9GAMM</name>
<gene>
    <name evidence="2" type="ORF">B6S09_04025</name>
</gene>
<sequence length="141" mass="15747">MAIVFMLIFSLFYGIISYAIPLILGAAYQQLSAEVLRKSVSTSDIYLYRADTADDKIDNILIEAETLSQKIIADSWLPEKWTYRCEGYGDNVLSVSADGSEWKACVRHAKPTAIMPVISLLGFEIPQLPDEIKGEASLRIR</sequence>
<proteinExistence type="predicted"/>
<evidence type="ECO:0000313" key="3">
    <source>
        <dbReference type="Proteomes" id="UP000243640"/>
    </source>
</evidence>
<evidence type="ECO:0000313" key="2">
    <source>
        <dbReference type="EMBL" id="OYD25395.1"/>
    </source>
</evidence>
<dbReference type="Proteomes" id="UP000243640">
    <property type="component" value="Unassembled WGS sequence"/>
</dbReference>
<comment type="caution">
    <text evidence="2">The sequence shown here is derived from an EMBL/GenBank/DDBJ whole genome shotgun (WGS) entry which is preliminary data.</text>
</comment>
<keyword evidence="1" id="KW-0472">Membrane</keyword>
<keyword evidence="1" id="KW-0812">Transmembrane</keyword>